<proteinExistence type="predicted"/>
<protein>
    <submittedName>
        <fullName evidence="5">OmpA domain-containing protein</fullName>
    </submittedName>
</protein>
<gene>
    <name evidence="5" type="ORF">NCTC5386_00732</name>
</gene>
<evidence type="ECO:0000313" key="6">
    <source>
        <dbReference type="Proteomes" id="UP000394068"/>
    </source>
</evidence>
<evidence type="ECO:0000313" key="5">
    <source>
        <dbReference type="EMBL" id="VTS12902.1"/>
    </source>
</evidence>
<dbReference type="InterPro" id="IPR059100">
    <property type="entry name" value="TSP3_bac"/>
</dbReference>
<reference evidence="5 6" key="1">
    <citation type="submission" date="2019-05" db="EMBL/GenBank/DDBJ databases">
        <authorList>
            <consortium name="Pathogen Informatics"/>
        </authorList>
    </citation>
    <scope>NUCLEOTIDE SEQUENCE [LARGE SCALE GENOMIC DNA]</scope>
    <source>
        <strain evidence="5 6">NCTC5386</strain>
    </source>
</reference>
<sequence>MPKTIYTKDSDRDGLTDAQELALGTNPLSPDSDGDGVADLAEILSGRPPTFQEMRQVMQYFLDRDASSFTKAIMSVETQITSQTLLNDLYAYYMATDNIYLLDEQLRLVADEQSEVIRQDLTRLLDNLYRTGDGNEFISDVLQGQSSAYLVSSDGWQLGNYDPYSLETLDDLIRHQLDEDSDDYFGDLVHLALAQDKLDSRSQFLQSYMADLARPQVEAQRELSMTL</sequence>
<evidence type="ECO:0000256" key="1">
    <source>
        <dbReference type="ARBA" id="ARBA00004613"/>
    </source>
</evidence>
<evidence type="ECO:0000256" key="3">
    <source>
        <dbReference type="ARBA" id="ARBA00022729"/>
    </source>
</evidence>
<name>A0A4U9XJF2_9STRE</name>
<keyword evidence="4" id="KW-0106">Calcium</keyword>
<comment type="subcellular location">
    <subcellularLocation>
        <location evidence="1">Secreted</location>
    </subcellularLocation>
</comment>
<accession>A0A4U9XJF2</accession>
<evidence type="ECO:0000256" key="4">
    <source>
        <dbReference type="ARBA" id="ARBA00022837"/>
    </source>
</evidence>
<keyword evidence="2" id="KW-0964">Secreted</keyword>
<keyword evidence="3" id="KW-0732">Signal</keyword>
<dbReference type="Pfam" id="PF18884">
    <property type="entry name" value="TSP3_bac"/>
    <property type="match status" value="1"/>
</dbReference>
<evidence type="ECO:0000256" key="2">
    <source>
        <dbReference type="ARBA" id="ARBA00022525"/>
    </source>
</evidence>
<dbReference type="Proteomes" id="UP000394068">
    <property type="component" value="Unassembled WGS sequence"/>
</dbReference>
<organism evidence="5 6">
    <name type="scientific">Streptococcus pseudoporcinus</name>
    <dbReference type="NCBI Taxonomy" id="361101"/>
    <lineage>
        <taxon>Bacteria</taxon>
        <taxon>Bacillati</taxon>
        <taxon>Bacillota</taxon>
        <taxon>Bacilli</taxon>
        <taxon>Lactobacillales</taxon>
        <taxon>Streptococcaceae</taxon>
        <taxon>Streptococcus</taxon>
    </lineage>
</organism>
<dbReference type="EMBL" id="CABEHT010000001">
    <property type="protein sequence ID" value="VTS12902.1"/>
    <property type="molecule type" value="Genomic_DNA"/>
</dbReference>
<dbReference type="AlphaFoldDB" id="A0A4U9XJF2"/>